<dbReference type="InterPro" id="IPR008630">
    <property type="entry name" value="Glyco_trans_34"/>
</dbReference>
<dbReference type="PANTHER" id="PTHR31311">
    <property type="entry name" value="XYLOGLUCAN 6-XYLOSYLTRANSFERASE 5-RELATED-RELATED"/>
    <property type="match status" value="1"/>
</dbReference>
<protein>
    <submittedName>
        <fullName evidence="7">Uncharacterized protein</fullName>
    </submittedName>
</protein>
<evidence type="ECO:0000313" key="7">
    <source>
        <dbReference type="EMBL" id="CAD1847708.1"/>
    </source>
</evidence>
<feature type="region of interest" description="Disordered" evidence="6">
    <location>
        <begin position="144"/>
        <end position="181"/>
    </location>
</feature>
<keyword evidence="5" id="KW-0333">Golgi apparatus</keyword>
<keyword evidence="4" id="KW-0812">Transmembrane</keyword>
<dbReference type="EMBL" id="CAJEUB010000059">
    <property type="protein sequence ID" value="CAD1847708.1"/>
    <property type="molecule type" value="Genomic_DNA"/>
</dbReference>
<name>A0A6V7QXM6_ANACO</name>
<keyword evidence="4" id="KW-0735">Signal-anchor</keyword>
<feature type="compositionally biased region" description="Gly residues" evidence="6">
    <location>
        <begin position="1"/>
        <end position="14"/>
    </location>
</feature>
<dbReference type="GO" id="GO:0005802">
    <property type="term" value="C:trans-Golgi network"/>
    <property type="evidence" value="ECO:0007669"/>
    <property type="project" value="TreeGrafter"/>
</dbReference>
<evidence type="ECO:0000256" key="2">
    <source>
        <dbReference type="ARBA" id="ARBA00022676"/>
    </source>
</evidence>
<evidence type="ECO:0000256" key="1">
    <source>
        <dbReference type="ARBA" id="ARBA00004323"/>
    </source>
</evidence>
<keyword evidence="2" id="KW-0328">Glycosyltransferase</keyword>
<evidence type="ECO:0000256" key="4">
    <source>
        <dbReference type="ARBA" id="ARBA00022968"/>
    </source>
</evidence>
<dbReference type="GO" id="GO:0016758">
    <property type="term" value="F:hexosyltransferase activity"/>
    <property type="evidence" value="ECO:0007669"/>
    <property type="project" value="TreeGrafter"/>
</dbReference>
<dbReference type="GO" id="GO:0000139">
    <property type="term" value="C:Golgi membrane"/>
    <property type="evidence" value="ECO:0007669"/>
    <property type="project" value="UniProtKB-SubCell"/>
</dbReference>
<evidence type="ECO:0000256" key="5">
    <source>
        <dbReference type="ARBA" id="ARBA00023034"/>
    </source>
</evidence>
<sequence length="181" mass="19023">MGEDGTGLKGGGGSGRERGGLPSGAARSRIPRGRQVQKTLNNLKITVLCGFVTILVLRGTIGVGNLGGSSPAEAEAEAEAEAKVVEDIERILREIRSDSDPDDDDDDRRLLQSTSPLNSTSASAANYTLGPKISDWDEQRRVWLSRNPGFPGEPPRASRGSSSSPDPRPIPATTPSATTTS</sequence>
<dbReference type="AlphaFoldDB" id="A0A6V7QXM6"/>
<comment type="subcellular location">
    <subcellularLocation>
        <location evidence="1">Golgi apparatus membrane</location>
        <topology evidence="1">Single-pass type II membrane protein</topology>
    </subcellularLocation>
</comment>
<reference evidence="7" key="1">
    <citation type="submission" date="2020-07" db="EMBL/GenBank/DDBJ databases">
        <authorList>
            <person name="Lin J."/>
        </authorList>
    </citation>
    <scope>NUCLEOTIDE SEQUENCE</scope>
</reference>
<dbReference type="PANTHER" id="PTHR31311:SF44">
    <property type="entry name" value="GLYCOSYLTRANSFERASE 2-RELATED"/>
    <property type="match status" value="1"/>
</dbReference>
<accession>A0A6V7QXM6</accession>
<keyword evidence="3" id="KW-0808">Transferase</keyword>
<organism evidence="7">
    <name type="scientific">Ananas comosus var. bracteatus</name>
    <name type="common">red pineapple</name>
    <dbReference type="NCBI Taxonomy" id="296719"/>
    <lineage>
        <taxon>Eukaryota</taxon>
        <taxon>Viridiplantae</taxon>
        <taxon>Streptophyta</taxon>
        <taxon>Embryophyta</taxon>
        <taxon>Tracheophyta</taxon>
        <taxon>Spermatophyta</taxon>
        <taxon>Magnoliopsida</taxon>
        <taxon>Liliopsida</taxon>
        <taxon>Poales</taxon>
        <taxon>Bromeliaceae</taxon>
        <taxon>Bromelioideae</taxon>
        <taxon>Ananas</taxon>
    </lineage>
</organism>
<feature type="compositionally biased region" description="Polar residues" evidence="6">
    <location>
        <begin position="111"/>
        <end position="126"/>
    </location>
</feature>
<feature type="region of interest" description="Disordered" evidence="6">
    <location>
        <begin position="1"/>
        <end position="33"/>
    </location>
</feature>
<gene>
    <name evidence="7" type="ORF">CB5_LOCUS30919</name>
</gene>
<evidence type="ECO:0000256" key="6">
    <source>
        <dbReference type="SAM" id="MobiDB-lite"/>
    </source>
</evidence>
<feature type="compositionally biased region" description="Low complexity" evidence="6">
    <location>
        <begin position="155"/>
        <end position="165"/>
    </location>
</feature>
<feature type="region of interest" description="Disordered" evidence="6">
    <location>
        <begin position="93"/>
        <end position="132"/>
    </location>
</feature>
<proteinExistence type="predicted"/>
<evidence type="ECO:0000256" key="3">
    <source>
        <dbReference type="ARBA" id="ARBA00022679"/>
    </source>
</evidence>
<dbReference type="GO" id="GO:0009969">
    <property type="term" value="P:xyloglucan biosynthetic process"/>
    <property type="evidence" value="ECO:0007669"/>
    <property type="project" value="TreeGrafter"/>
</dbReference>
<dbReference type="GO" id="GO:0005768">
    <property type="term" value="C:endosome"/>
    <property type="evidence" value="ECO:0007669"/>
    <property type="project" value="TreeGrafter"/>
</dbReference>